<dbReference type="Bgee" id="ENSMFAG00000031233">
    <property type="expression patterns" value="Expressed in heart and 13 other cell types or tissues"/>
</dbReference>
<evidence type="ECO:0000256" key="3">
    <source>
        <dbReference type="ARBA" id="ARBA00022946"/>
    </source>
</evidence>
<proteinExistence type="inferred from homology"/>
<evidence type="ECO:0000256" key="2">
    <source>
        <dbReference type="ARBA" id="ARBA00007896"/>
    </source>
</evidence>
<reference evidence="12" key="3">
    <citation type="submission" date="2025-09" db="UniProtKB">
        <authorList>
            <consortium name="Ensembl"/>
        </authorList>
    </citation>
    <scope>IDENTIFICATION</scope>
</reference>
<reference evidence="12" key="2">
    <citation type="submission" date="2025-08" db="UniProtKB">
        <authorList>
            <consortium name="Ensembl"/>
        </authorList>
    </citation>
    <scope>IDENTIFICATION</scope>
</reference>
<evidence type="ECO:0000256" key="10">
    <source>
        <dbReference type="SAM" id="MobiDB-lite"/>
    </source>
</evidence>
<keyword evidence="3" id="KW-0809">Transit peptide</keyword>
<keyword evidence="4" id="KW-0496">Mitochondrion</keyword>
<evidence type="ECO:0000313" key="12">
    <source>
        <dbReference type="Ensembl" id="ENSMFAP00000016298.2"/>
    </source>
</evidence>
<dbReference type="InterPro" id="IPR038021">
    <property type="entry name" value="Putative_hydro-lyase"/>
</dbReference>
<keyword evidence="5" id="KW-0456">Lyase</keyword>
<reference evidence="12 13" key="1">
    <citation type="submission" date="2013-03" db="EMBL/GenBank/DDBJ databases">
        <authorList>
            <person name="Warren W."/>
            <person name="Wilson R.K."/>
        </authorList>
    </citation>
    <scope>NUCLEOTIDE SEQUENCE</scope>
</reference>
<dbReference type="GO" id="GO:0006536">
    <property type="term" value="P:glutamate metabolic process"/>
    <property type="evidence" value="ECO:0007669"/>
    <property type="project" value="TreeGrafter"/>
</dbReference>
<dbReference type="InterPro" id="IPR025504">
    <property type="entry name" value="GLUCM_C"/>
</dbReference>
<comment type="function">
    <text evidence="7">D-glutamate cyclase that converts D-glutamate to 5-oxo-D-proline.</text>
</comment>
<comment type="similarity">
    <text evidence="2">Belongs to the D-glutamate cyclase family.</text>
</comment>
<keyword evidence="13" id="KW-1185">Reference proteome</keyword>
<evidence type="ECO:0000256" key="5">
    <source>
        <dbReference type="ARBA" id="ARBA00023239"/>
    </source>
</evidence>
<dbReference type="Gene3D" id="3.90.1640.20">
    <property type="entry name" value="TON_0340"/>
    <property type="match status" value="1"/>
</dbReference>
<evidence type="ECO:0000256" key="4">
    <source>
        <dbReference type="ARBA" id="ARBA00023128"/>
    </source>
</evidence>
<comment type="subcellular location">
    <subcellularLocation>
        <location evidence="1">Mitochondrion matrix</location>
    </subcellularLocation>
</comment>
<sequence>MAPQSPPGPPSMGAEGRSRESRSKTKRRSPHAEAGAPFAPTGRRHTCVTCAGRGSSDILGGACHRQRLAAALAPMPGARGSFPGWGKLSAASLGRAPTSGTPGARAPTATPRPRPAPPRPRLRPRAPSPARAPACPQARPRAGPGRQRAGSLTSPQLVLDREELLFPVAAVRAGPRGAAAAALLLHLLLFPMPRVATRGTQETADARPLAAAAAAPGAGVRRLQNSDAKTSLFPALAARLAPRLLPLRRAPLVPRNQTAPCSTAASSGRSAHSQQDSLLLIQGDTMPFTLHLRSRLPTALRSLILQKKPNIRNTSSMAGELRPASLVVLPRSLAPAFKRFCQANTGPLPLLGQSEPEKWMLPAQGAVSETRMDRPQFWKYEFGACTGSLASLERYSEQLKDMVAFLLGCSFSLEEALEKAGLPRRDPAGHSQVAAYKTTVPCVTHAGFCCPLVVTMRPIPKDKLERLVRACCSLGGEQGQPVHIGDPELLGIKELSKPAYGDAVVCSPGEVPVFWPSPLTSLGALSSCETPLAFASIPGCTVMTDLKDTKAAAGCLTPERIPEVHHISQDPLHYSIASVSASQKIRELESVIGIDPGNRGIGHLLCKDELLKASLSLSHARSVLITTGFPTHFNHEPPEETDGPPGAVALAAFLQALEKEVAIIVDQRAWNLHQKIVEDAVEQGVLKTPIPILTYQGGSVEAAQAFLCKDGDPQTPRFDHLVAIERAGRAADGNYYNARKMNIKHLVDPIDDLFLAAKKIPGISSTGVGDGGNELGMGKVKEAVRRHIWHGDVIACDVEADFAVIAGVSNWGGYALACALYILYSCAVHSQYLRKAVGPSRAPGDQAWTQALPSVIKEEKMLGILVQHRVRSGVSGVVGMEVDGLPFHNTHAEMIQKLVDVTRAQV</sequence>
<dbReference type="FunFam" id="3.30.2040.10:FF:000001">
    <property type="entry name" value="D-glutamate cyclase, mitochondrial"/>
    <property type="match status" value="1"/>
</dbReference>
<feature type="compositionally biased region" description="Low complexity" evidence="10">
    <location>
        <begin position="128"/>
        <end position="149"/>
    </location>
</feature>
<dbReference type="Gene3D" id="3.30.2040.10">
    <property type="entry name" value="PSTPO5379-like domain"/>
    <property type="match status" value="1"/>
</dbReference>
<dbReference type="FunFam" id="3.90.1640.20:FF:000001">
    <property type="entry name" value="D-glutamate cyclase, mitochondrial"/>
    <property type="match status" value="1"/>
</dbReference>
<gene>
    <name evidence="12" type="primary">DGLUCY</name>
</gene>
<name>A0A2K5UV09_MACFA</name>
<protein>
    <recommendedName>
        <fullName evidence="9">D-glutamate cyclase, mitochondrial</fullName>
        <ecNumber evidence="8">4.2.1.48</ecNumber>
    </recommendedName>
</protein>
<evidence type="ECO:0000313" key="13">
    <source>
        <dbReference type="Proteomes" id="UP000233100"/>
    </source>
</evidence>
<dbReference type="Ensembl" id="ENSMFAT00000066829.2">
    <property type="protein sequence ID" value="ENSMFAP00000016298.2"/>
    <property type="gene ID" value="ENSMFAG00000031233.2"/>
</dbReference>
<evidence type="ECO:0000256" key="8">
    <source>
        <dbReference type="ARBA" id="ARBA00066761"/>
    </source>
</evidence>
<feature type="domain" description="D-glutamate cyclase-like C-terminal" evidence="11">
    <location>
        <begin position="588"/>
        <end position="898"/>
    </location>
</feature>
<dbReference type="VEuPathDB" id="HostDB:ENSMFAG00000031233"/>
<evidence type="ECO:0000256" key="1">
    <source>
        <dbReference type="ARBA" id="ARBA00004305"/>
    </source>
</evidence>
<dbReference type="Pfam" id="PF07286">
    <property type="entry name" value="D-Glu_cyclase"/>
    <property type="match status" value="1"/>
</dbReference>
<feature type="compositionally biased region" description="Pro residues" evidence="10">
    <location>
        <begin position="1"/>
        <end position="10"/>
    </location>
</feature>
<dbReference type="InterPro" id="IPR009906">
    <property type="entry name" value="D-Glu_cyclase"/>
</dbReference>
<dbReference type="FunFam" id="3.40.1640.10:FF:000001">
    <property type="entry name" value="D-glutamate cyclase, mitochondrial"/>
    <property type="match status" value="1"/>
</dbReference>
<dbReference type="Proteomes" id="UP000233100">
    <property type="component" value="Chromosome 7"/>
</dbReference>
<dbReference type="GO" id="GO:0047820">
    <property type="term" value="F:D-glutamate cyclase activity"/>
    <property type="evidence" value="ECO:0007669"/>
    <property type="project" value="UniProtKB-EC"/>
</dbReference>
<comment type="catalytic activity">
    <reaction evidence="6">
        <text>D-glutamate = 5-oxo-D-proline + H2O</text>
        <dbReference type="Rhea" id="RHEA:22360"/>
        <dbReference type="ChEBI" id="CHEBI:15377"/>
        <dbReference type="ChEBI" id="CHEBI:29986"/>
        <dbReference type="ChEBI" id="CHEBI:57948"/>
        <dbReference type="EC" id="4.2.1.48"/>
    </reaction>
</comment>
<dbReference type="Pfam" id="PF14336">
    <property type="entry name" value="GLUCM-like_C"/>
    <property type="match status" value="1"/>
</dbReference>
<dbReference type="PANTHER" id="PTHR32022:SF10">
    <property type="entry name" value="D-GLUTAMATE CYCLASE, MITOCHONDRIAL"/>
    <property type="match status" value="1"/>
</dbReference>
<dbReference type="EC" id="4.2.1.48" evidence="8"/>
<feature type="region of interest" description="Disordered" evidence="10">
    <location>
        <begin position="1"/>
        <end position="53"/>
    </location>
</feature>
<evidence type="ECO:0000259" key="11">
    <source>
        <dbReference type="Pfam" id="PF14336"/>
    </source>
</evidence>
<dbReference type="Gene3D" id="3.40.1640.10">
    <property type="entry name" value="PSTPO5379-like"/>
    <property type="match status" value="1"/>
</dbReference>
<organism evidence="12 13">
    <name type="scientific">Macaca fascicularis</name>
    <name type="common">Crab-eating macaque</name>
    <name type="synonym">Cynomolgus monkey</name>
    <dbReference type="NCBI Taxonomy" id="9541"/>
    <lineage>
        <taxon>Eukaryota</taxon>
        <taxon>Metazoa</taxon>
        <taxon>Chordata</taxon>
        <taxon>Craniata</taxon>
        <taxon>Vertebrata</taxon>
        <taxon>Euteleostomi</taxon>
        <taxon>Mammalia</taxon>
        <taxon>Eutheria</taxon>
        <taxon>Euarchontoglires</taxon>
        <taxon>Primates</taxon>
        <taxon>Haplorrhini</taxon>
        <taxon>Catarrhini</taxon>
        <taxon>Cercopithecidae</taxon>
        <taxon>Cercopithecinae</taxon>
        <taxon>Macaca</taxon>
    </lineage>
</organism>
<accession>A0A2K5UV09</accession>
<evidence type="ECO:0000256" key="9">
    <source>
        <dbReference type="ARBA" id="ARBA00068632"/>
    </source>
</evidence>
<evidence type="ECO:0000256" key="7">
    <source>
        <dbReference type="ARBA" id="ARBA00056433"/>
    </source>
</evidence>
<feature type="region of interest" description="Disordered" evidence="10">
    <location>
        <begin position="89"/>
        <end position="154"/>
    </location>
</feature>
<dbReference type="PANTHER" id="PTHR32022">
    <property type="entry name" value="D-GLUTAMATE CYCLASE, MITOCHONDRIAL"/>
    <property type="match status" value="1"/>
</dbReference>
<dbReference type="SUPFAM" id="SSF160920">
    <property type="entry name" value="PSTPO5379-like"/>
    <property type="match status" value="1"/>
</dbReference>
<feature type="compositionally biased region" description="Pro residues" evidence="10">
    <location>
        <begin position="110"/>
        <end position="119"/>
    </location>
</feature>
<dbReference type="GeneTree" id="ENSGT00390000002237"/>
<dbReference type="AlphaFoldDB" id="A0A2K5UV09"/>
<feature type="compositionally biased region" description="Low complexity" evidence="10">
    <location>
        <begin position="96"/>
        <end position="109"/>
    </location>
</feature>
<dbReference type="GO" id="GO:0005759">
    <property type="term" value="C:mitochondrial matrix"/>
    <property type="evidence" value="ECO:0007669"/>
    <property type="project" value="UniProtKB-SubCell"/>
</dbReference>
<evidence type="ECO:0000256" key="6">
    <source>
        <dbReference type="ARBA" id="ARBA00050772"/>
    </source>
</evidence>